<dbReference type="PANTHER" id="PTHR40621:SF7">
    <property type="entry name" value="BZIP DOMAIN-CONTAINING PROTEIN"/>
    <property type="match status" value="1"/>
</dbReference>
<dbReference type="GO" id="GO:0000976">
    <property type="term" value="F:transcription cis-regulatory region binding"/>
    <property type="evidence" value="ECO:0007669"/>
    <property type="project" value="InterPro"/>
</dbReference>
<feature type="region of interest" description="Disordered" evidence="3">
    <location>
        <begin position="36"/>
        <end position="92"/>
    </location>
</feature>
<feature type="compositionally biased region" description="Polar residues" evidence="3">
    <location>
        <begin position="36"/>
        <end position="47"/>
    </location>
</feature>
<dbReference type="EMBL" id="KV441388">
    <property type="protein sequence ID" value="OAF62018.1"/>
    <property type="molecule type" value="Genomic_DNA"/>
</dbReference>
<accession>A0A177AIW8</accession>
<dbReference type="GeneID" id="36284871"/>
<keyword evidence="2" id="KW-0539">Nucleus</keyword>
<dbReference type="InterPro" id="IPR046347">
    <property type="entry name" value="bZIP_sf"/>
</dbReference>
<dbReference type="PROSITE" id="PS00036">
    <property type="entry name" value="BZIP_BASIC"/>
    <property type="match status" value="1"/>
</dbReference>
<dbReference type="InterPro" id="IPR004827">
    <property type="entry name" value="bZIP"/>
</dbReference>
<dbReference type="VEuPathDB" id="FungiDB:GMDG_03560"/>
<proteinExistence type="predicted"/>
<feature type="region of interest" description="Disordered" evidence="3">
    <location>
        <begin position="1"/>
        <end position="24"/>
    </location>
</feature>
<feature type="domain" description="BZIP" evidence="4">
    <location>
        <begin position="78"/>
        <end position="93"/>
    </location>
</feature>
<evidence type="ECO:0000313" key="5">
    <source>
        <dbReference type="EMBL" id="OAF62018.1"/>
    </source>
</evidence>
<dbReference type="SUPFAM" id="SSF57959">
    <property type="entry name" value="Leucine zipper domain"/>
    <property type="match status" value="1"/>
</dbReference>
<organism evidence="5">
    <name type="scientific">Pseudogymnoascus destructans</name>
    <dbReference type="NCBI Taxonomy" id="655981"/>
    <lineage>
        <taxon>Eukaryota</taxon>
        <taxon>Fungi</taxon>
        <taxon>Dikarya</taxon>
        <taxon>Ascomycota</taxon>
        <taxon>Pezizomycotina</taxon>
        <taxon>Leotiomycetes</taxon>
        <taxon>Thelebolales</taxon>
        <taxon>Thelebolaceae</taxon>
        <taxon>Pseudogymnoascus</taxon>
    </lineage>
</organism>
<comment type="subcellular location">
    <subcellularLocation>
        <location evidence="1">Nucleus</location>
    </subcellularLocation>
</comment>
<dbReference type="AlphaFoldDB" id="A0A177AIW8"/>
<dbReference type="PANTHER" id="PTHR40621">
    <property type="entry name" value="TRANSCRIPTION FACTOR KAPC-RELATED"/>
    <property type="match status" value="1"/>
</dbReference>
<dbReference type="eggNOG" id="ENOG502QUE5">
    <property type="taxonomic scope" value="Eukaryota"/>
</dbReference>
<protein>
    <recommendedName>
        <fullName evidence="4">BZIP domain-containing protein</fullName>
    </recommendedName>
</protein>
<evidence type="ECO:0000256" key="1">
    <source>
        <dbReference type="ARBA" id="ARBA00004123"/>
    </source>
</evidence>
<feature type="region of interest" description="Disordered" evidence="3">
    <location>
        <begin position="308"/>
        <end position="327"/>
    </location>
</feature>
<dbReference type="OrthoDB" id="5374328at2759"/>
<evidence type="ECO:0000259" key="4">
    <source>
        <dbReference type="PROSITE" id="PS00036"/>
    </source>
</evidence>
<reference evidence="5" key="1">
    <citation type="submission" date="2016-03" db="EMBL/GenBank/DDBJ databases">
        <title>Updated assembly of Pseudogymnoascus destructans, the fungus causing white-nose syndrome of bats.</title>
        <authorList>
            <person name="Palmer J.M."/>
            <person name="Drees K.P."/>
            <person name="Foster J.T."/>
            <person name="Lindner D.L."/>
        </authorList>
    </citation>
    <scope>NUCLEOTIDE SEQUENCE [LARGE SCALE GENOMIC DNA]</scope>
    <source>
        <strain evidence="5">20631-21</strain>
    </source>
</reference>
<sequence length="547" mass="59168">MASPYSTMSTPSSTSSTANLAPAPPTLAIKPVSLASNAMGSPMNSCDSPVPLGPRREWVIPPRPKPGRKPATDTPPTKRKAQNRAAQRAFRERRAARVGELEEQLKETEEERLKRDAQTKAELDDARSHVSKLEADMQRVLNEVIEWKQKYHRAEDLLEAERAEKAALNNELIYLRKGARAIGTDAVVLPPRRNRSHLKPESAQLQNPAPAANADPIGCGNCTSTSGCACVEKVMVMATSTCGRCSIDSHCECLEETLKGPNSADSAMEVEVKRSRDSSPYTNSKRTRLSIEDNTPQEIDFTAMFSSKPIYAPEPPPRDYGTASTASRPPPGESCGFCDDSTYCACAEAAEVAARELGHENRLPPLMSEVTPPPSDSDINAMESYKLPSLYPNHIQSSLEPPPKSSSNPSNSCANGPGTCQQCQDDPKSGLFCRSLAAIRATNPSFSGCCGQGGPGGCCKDTPSQPPPWPEPRKARPVLPGPALSCAETYKTLASHRNFEAASDEISKWLPKLATAPPRYPGREATDIDAASVMSVIKYFDVRFGRE</sequence>
<name>A0A177AIW8_9PEZI</name>
<dbReference type="SMART" id="SM00338">
    <property type="entry name" value="BRLZ"/>
    <property type="match status" value="1"/>
</dbReference>
<dbReference type="InterPro" id="IPR050936">
    <property type="entry name" value="AP-1-like"/>
</dbReference>
<dbReference type="GO" id="GO:0001228">
    <property type="term" value="F:DNA-binding transcription activator activity, RNA polymerase II-specific"/>
    <property type="evidence" value="ECO:0007669"/>
    <property type="project" value="TreeGrafter"/>
</dbReference>
<evidence type="ECO:0000256" key="3">
    <source>
        <dbReference type="SAM" id="MobiDB-lite"/>
    </source>
</evidence>
<feature type="region of interest" description="Disordered" evidence="3">
    <location>
        <begin position="392"/>
        <end position="413"/>
    </location>
</feature>
<dbReference type="Pfam" id="PF10297">
    <property type="entry name" value="Hap4_Hap_bind"/>
    <property type="match status" value="1"/>
</dbReference>
<dbReference type="GO" id="GO:0090575">
    <property type="term" value="C:RNA polymerase II transcription regulator complex"/>
    <property type="evidence" value="ECO:0007669"/>
    <property type="project" value="TreeGrafter"/>
</dbReference>
<gene>
    <name evidence="5" type="ORF">VC83_01783</name>
</gene>
<feature type="compositionally biased region" description="Low complexity" evidence="3">
    <location>
        <begin position="1"/>
        <end position="21"/>
    </location>
</feature>
<dbReference type="Proteomes" id="UP000077154">
    <property type="component" value="Unassembled WGS sequence"/>
</dbReference>
<dbReference type="Gene3D" id="1.20.5.170">
    <property type="match status" value="1"/>
</dbReference>
<evidence type="ECO:0000256" key="2">
    <source>
        <dbReference type="ARBA" id="ARBA00023242"/>
    </source>
</evidence>
<dbReference type="InterPro" id="IPR018287">
    <property type="entry name" value="Hap4_TF_heteromerisation"/>
</dbReference>
<dbReference type="RefSeq" id="XP_024327292.1">
    <property type="nucleotide sequence ID" value="XM_024465457.1"/>
</dbReference>
<feature type="region of interest" description="Disordered" evidence="3">
    <location>
        <begin position="262"/>
        <end position="293"/>
    </location>
</feature>